<keyword evidence="1" id="KW-0539">Nucleus</keyword>
<protein>
    <submittedName>
        <fullName evidence="2">Uncharacterized protein</fullName>
    </submittedName>
</protein>
<gene>
    <name evidence="2" type="ORF">F5Z01DRAFT_687352</name>
</gene>
<evidence type="ECO:0000256" key="1">
    <source>
        <dbReference type="ARBA" id="ARBA00023242"/>
    </source>
</evidence>
<dbReference type="AlphaFoldDB" id="A0A9P7ZMP3"/>
<evidence type="ECO:0000313" key="3">
    <source>
        <dbReference type="Proteomes" id="UP000887229"/>
    </source>
</evidence>
<proteinExistence type="predicted"/>
<reference evidence="2" key="1">
    <citation type="journal article" date="2021" name="IMA Fungus">
        <title>Genomic characterization of three marine fungi, including Emericellopsis atlantica sp. nov. with signatures of a generalist lifestyle and marine biomass degradation.</title>
        <authorList>
            <person name="Hagestad O.C."/>
            <person name="Hou L."/>
            <person name="Andersen J.H."/>
            <person name="Hansen E.H."/>
            <person name="Altermark B."/>
            <person name="Li C."/>
            <person name="Kuhnert E."/>
            <person name="Cox R.J."/>
            <person name="Crous P.W."/>
            <person name="Spatafora J.W."/>
            <person name="Lail K."/>
            <person name="Amirebrahimi M."/>
            <person name="Lipzen A."/>
            <person name="Pangilinan J."/>
            <person name="Andreopoulos W."/>
            <person name="Hayes R.D."/>
            <person name="Ng V."/>
            <person name="Grigoriev I.V."/>
            <person name="Jackson S.A."/>
            <person name="Sutton T.D.S."/>
            <person name="Dobson A.D.W."/>
            <person name="Rama T."/>
        </authorList>
    </citation>
    <scope>NUCLEOTIDE SEQUENCE</scope>
    <source>
        <strain evidence="2">TS7</strain>
    </source>
</reference>
<sequence>MSPGPFDARVKRSRCSACASSHLKVCTYLHARLCRQRATIQVDQAKVQTVSSFSTKRRSPWTPKRERLTSPLPMLPLSSNTSRHLYYFQVFVERNTFVAGSASYGTDVAILLGTESGHFLVNAVMALGALEASRLHGPTRKMDSVAALQAYSSSLASLRQTMAHSPSPSRIHVLWATLFLGLFELMQNETGDGWLLHMTHGTANALQAAGPLACQSGLGRSFFLQARVFETSRALLLNKPTFLSNPDFEIDATRLNGSSLNHLLNIIVQCSQLRVRTGQFIEANNPLTELGDLQEDALGLAAEGFRLRLALESWRAGRTEIQSCENVQTHDAASHKAVLSKIFFAAISIYLSGVFDYEILHWRHWGILVSTITEDQVQEHVRTILALTALALERSNLSPLLFLFPLRIAGARSCQPWQRERVLQLLARVGASFAVAGAFQMELGKNRPPEIEGIARKGRTERDPVFSTGCGRLWWFES</sequence>
<dbReference type="EMBL" id="MU251254">
    <property type="protein sequence ID" value="KAG9254537.1"/>
    <property type="molecule type" value="Genomic_DNA"/>
</dbReference>
<comment type="caution">
    <text evidence="2">The sequence shown here is derived from an EMBL/GenBank/DDBJ whole genome shotgun (WGS) entry which is preliminary data.</text>
</comment>
<keyword evidence="3" id="KW-1185">Reference proteome</keyword>
<name>A0A9P7ZMP3_9HYPO</name>
<dbReference type="InterPro" id="IPR053178">
    <property type="entry name" value="Osmoadaptation_assoc"/>
</dbReference>
<dbReference type="Proteomes" id="UP000887229">
    <property type="component" value="Unassembled WGS sequence"/>
</dbReference>
<dbReference type="PANTHER" id="PTHR38111:SF2">
    <property type="entry name" value="FINGER DOMAIN PROTEIN, PUTATIVE (AFU_ORTHOLOGUE AFUA_1G01560)-RELATED"/>
    <property type="match status" value="1"/>
</dbReference>
<dbReference type="GeneID" id="70296908"/>
<accession>A0A9P7ZMP3</accession>
<dbReference type="PANTHER" id="PTHR38111">
    <property type="entry name" value="ZN(2)-C6 FUNGAL-TYPE DOMAIN-CONTAINING PROTEIN-RELATED"/>
    <property type="match status" value="1"/>
</dbReference>
<evidence type="ECO:0000313" key="2">
    <source>
        <dbReference type="EMBL" id="KAG9254537.1"/>
    </source>
</evidence>
<dbReference type="InterPro" id="IPR021858">
    <property type="entry name" value="Fun_TF"/>
</dbReference>
<organism evidence="2 3">
    <name type="scientific">Emericellopsis atlantica</name>
    <dbReference type="NCBI Taxonomy" id="2614577"/>
    <lineage>
        <taxon>Eukaryota</taxon>
        <taxon>Fungi</taxon>
        <taxon>Dikarya</taxon>
        <taxon>Ascomycota</taxon>
        <taxon>Pezizomycotina</taxon>
        <taxon>Sordariomycetes</taxon>
        <taxon>Hypocreomycetidae</taxon>
        <taxon>Hypocreales</taxon>
        <taxon>Bionectriaceae</taxon>
        <taxon>Emericellopsis</taxon>
    </lineage>
</organism>
<dbReference type="OrthoDB" id="194358at2759"/>
<dbReference type="RefSeq" id="XP_046118461.1">
    <property type="nucleotide sequence ID" value="XM_046266005.1"/>
</dbReference>
<dbReference type="Pfam" id="PF11951">
    <property type="entry name" value="Fungal_trans_2"/>
    <property type="match status" value="1"/>
</dbReference>